<comment type="caution">
    <text evidence="3">The sequence shown here is derived from an EMBL/GenBank/DDBJ whole genome shotgun (WGS) entry which is preliminary data.</text>
</comment>
<evidence type="ECO:0000313" key="3">
    <source>
        <dbReference type="EMBL" id="KAL3765348.1"/>
    </source>
</evidence>
<dbReference type="Proteomes" id="UP001530293">
    <property type="component" value="Unassembled WGS sequence"/>
</dbReference>
<feature type="transmembrane region" description="Helical" evidence="2">
    <location>
        <begin position="683"/>
        <end position="703"/>
    </location>
</feature>
<feature type="compositionally biased region" description="Low complexity" evidence="1">
    <location>
        <begin position="18"/>
        <end position="36"/>
    </location>
</feature>
<keyword evidence="4" id="KW-1185">Reference proteome</keyword>
<feature type="transmembrane region" description="Helical" evidence="2">
    <location>
        <begin position="734"/>
        <end position="753"/>
    </location>
</feature>
<accession>A0ABD3MN62</accession>
<protein>
    <submittedName>
        <fullName evidence="3">Uncharacterized protein</fullName>
    </submittedName>
</protein>
<dbReference type="EMBL" id="JALLBG020000096">
    <property type="protein sequence ID" value="KAL3765348.1"/>
    <property type="molecule type" value="Genomic_DNA"/>
</dbReference>
<keyword evidence="2" id="KW-0472">Membrane</keyword>
<organism evidence="3 4">
    <name type="scientific">Discostella pseudostelligera</name>
    <dbReference type="NCBI Taxonomy" id="259834"/>
    <lineage>
        <taxon>Eukaryota</taxon>
        <taxon>Sar</taxon>
        <taxon>Stramenopiles</taxon>
        <taxon>Ochrophyta</taxon>
        <taxon>Bacillariophyta</taxon>
        <taxon>Coscinodiscophyceae</taxon>
        <taxon>Thalassiosirophycidae</taxon>
        <taxon>Stephanodiscales</taxon>
        <taxon>Stephanodiscaceae</taxon>
        <taxon>Discostella</taxon>
    </lineage>
</organism>
<keyword evidence="2" id="KW-1133">Transmembrane helix</keyword>
<feature type="compositionally biased region" description="Basic and acidic residues" evidence="1">
    <location>
        <begin position="351"/>
        <end position="361"/>
    </location>
</feature>
<feature type="region of interest" description="Disordered" evidence="1">
    <location>
        <begin position="281"/>
        <end position="303"/>
    </location>
</feature>
<feature type="region of interest" description="Disordered" evidence="1">
    <location>
        <begin position="1"/>
        <end position="36"/>
    </location>
</feature>
<keyword evidence="2" id="KW-0812">Transmembrane</keyword>
<gene>
    <name evidence="3" type="ORF">ACHAWU_002266</name>
</gene>
<evidence type="ECO:0000256" key="2">
    <source>
        <dbReference type="SAM" id="Phobius"/>
    </source>
</evidence>
<reference evidence="3 4" key="1">
    <citation type="submission" date="2024-10" db="EMBL/GenBank/DDBJ databases">
        <title>Updated reference genomes for cyclostephanoid diatoms.</title>
        <authorList>
            <person name="Roberts W.R."/>
            <person name="Alverson A.J."/>
        </authorList>
    </citation>
    <scope>NUCLEOTIDE SEQUENCE [LARGE SCALE GENOMIC DNA]</scope>
    <source>
        <strain evidence="3 4">AJA232-27</strain>
    </source>
</reference>
<evidence type="ECO:0000256" key="1">
    <source>
        <dbReference type="SAM" id="MobiDB-lite"/>
    </source>
</evidence>
<dbReference type="AlphaFoldDB" id="A0ABD3MN62"/>
<evidence type="ECO:0000313" key="4">
    <source>
        <dbReference type="Proteomes" id="UP001530293"/>
    </source>
</evidence>
<feature type="region of interest" description="Disordered" evidence="1">
    <location>
        <begin position="343"/>
        <end position="362"/>
    </location>
</feature>
<proteinExistence type="predicted"/>
<name>A0ABD3MN62_9STRA</name>
<sequence>MTGPTLTSPHGHAGGGAPNNSSSTTPSASSTAAGLHSTPSILSAAASVSSSSSLPANTKSDYLHYLTSYETMVRQQDSEYDATKSHILKNVYRRVQLLGRANSKTSTKSKLFTTFDAEIEDKEESGSGGGMLTYIQMRRCLLRLGIGWKRSYFPTPNTTKKNDNGDEFDYDDDDISVLSYNSTSSRHSGISGGLFSATGSSTGGGGGGDIIVSDSQLIMLLVTLVEMEERHRALTMRNNCSVTKKKDSVHTQQQHQQQKGLYLPDFILAYKLIIGGMQSIKSVNTTPSPRDEEKGDSTNHSITMTQAQTIALCTRLKERTLGMLQPFGPNSKIYNYEDDALHHHQQQPQSHRNDQYKRSSSKDALLSSSSFYEKGISLRDNIKEGLIAELQQNQTHVSKKSKLPHKEMMKKVMRSKDVTLAKIMEEHELEIENVSSQLETLRLEELQMLTTFQRKRMRSIFLAILAGCVLLSMGIILEKRHRRYLERELLLSQREKERRLADARTIELFKEKKLELEKKLYVMEGKMRYQVDRTKDMENKVMEVTKQLDDVDMKWLIDKVEIERCRSSQVEFGELLRMEHTKNEDGNEELVWCRSRLQSQEREMNELEHVSSGSSSTWRGGSGDVNTIRKSTSLGIEISDTGGDSIESTLKTTRGSRHQHRPVYLEMKYNKSMRNAMLLRQTYSAVAGMAVSATFHSLMGALMPKAAVKILAPVFTPTPAEVILGRAERVVDGIFGSSVAFLLIRAVVLFVSAL</sequence>
<feature type="transmembrane region" description="Helical" evidence="2">
    <location>
        <begin position="459"/>
        <end position="477"/>
    </location>
</feature>